<evidence type="ECO:0000313" key="11">
    <source>
        <dbReference type="RefSeq" id="XP_022341525.1"/>
    </source>
</evidence>
<evidence type="ECO:0000256" key="2">
    <source>
        <dbReference type="ARBA" id="ARBA00010617"/>
    </source>
</evidence>
<organism evidence="10 11">
    <name type="scientific">Crassostrea virginica</name>
    <name type="common">Eastern oyster</name>
    <dbReference type="NCBI Taxonomy" id="6565"/>
    <lineage>
        <taxon>Eukaryota</taxon>
        <taxon>Metazoa</taxon>
        <taxon>Spiralia</taxon>
        <taxon>Lophotrochozoa</taxon>
        <taxon>Mollusca</taxon>
        <taxon>Bivalvia</taxon>
        <taxon>Autobranchia</taxon>
        <taxon>Pteriomorphia</taxon>
        <taxon>Ostreida</taxon>
        <taxon>Ostreoidea</taxon>
        <taxon>Ostreidae</taxon>
        <taxon>Crassostrea</taxon>
    </lineage>
</organism>
<dbReference type="InterPro" id="IPR001128">
    <property type="entry name" value="Cyt_P450"/>
</dbReference>
<comment type="similarity">
    <text evidence="2 9">Belongs to the cytochrome P450 family.</text>
</comment>
<dbReference type="GO" id="GO:0020037">
    <property type="term" value="F:heme binding"/>
    <property type="evidence" value="ECO:0007669"/>
    <property type="project" value="InterPro"/>
</dbReference>
<keyword evidence="7 9" id="KW-0503">Monooxygenase</keyword>
<name>A0A8B8ENM4_CRAVI</name>
<comment type="cofactor">
    <cofactor evidence="1 8">
        <name>heme</name>
        <dbReference type="ChEBI" id="CHEBI:30413"/>
    </cofactor>
</comment>
<dbReference type="PANTHER" id="PTHR24279">
    <property type="entry name" value="CYTOCHROME P450"/>
    <property type="match status" value="1"/>
</dbReference>
<dbReference type="InterPro" id="IPR036396">
    <property type="entry name" value="Cyt_P450_sf"/>
</dbReference>
<evidence type="ECO:0000256" key="3">
    <source>
        <dbReference type="ARBA" id="ARBA00022617"/>
    </source>
</evidence>
<dbReference type="Gene3D" id="1.10.630.10">
    <property type="entry name" value="Cytochrome P450"/>
    <property type="match status" value="1"/>
</dbReference>
<dbReference type="InterPro" id="IPR017972">
    <property type="entry name" value="Cyt_P450_CS"/>
</dbReference>
<dbReference type="GO" id="GO:0016705">
    <property type="term" value="F:oxidoreductase activity, acting on paired donors, with incorporation or reduction of molecular oxygen"/>
    <property type="evidence" value="ECO:0007669"/>
    <property type="project" value="InterPro"/>
</dbReference>
<protein>
    <submittedName>
        <fullName evidence="11 12">Probable cytochrome P450 49a1</fullName>
    </submittedName>
</protein>
<evidence type="ECO:0000256" key="8">
    <source>
        <dbReference type="PIRSR" id="PIRSR602401-1"/>
    </source>
</evidence>
<dbReference type="PROSITE" id="PS00086">
    <property type="entry name" value="CYTOCHROME_P450"/>
    <property type="match status" value="1"/>
</dbReference>
<dbReference type="AlphaFoldDB" id="A0A8B8ENM4"/>
<dbReference type="PANTHER" id="PTHR24279:SF120">
    <property type="entry name" value="CYTOCHROME P450"/>
    <property type="match status" value="1"/>
</dbReference>
<dbReference type="GO" id="GO:0005506">
    <property type="term" value="F:iron ion binding"/>
    <property type="evidence" value="ECO:0007669"/>
    <property type="project" value="InterPro"/>
</dbReference>
<sequence>MANIRSVFVRALRRQQYSVQAARVSSPEPNLKPFADIPGPTGLYSIPWIGAFFLFKSLGPGVYKEFEIRKFAEKLRESYGDIVKVRLKDRWHVFLFHPDTAKQVLEIQIPQPFRPPIDVLAVYNKKKKHCQSLATSNGEEWAALRKPTQELITKPAVVAEYVQILSEVANDFVKQYENGGLIEDMRSTLVNYATESVGMLCFNRRMGCLDNVSVIDIKLLDDLFECIHEDLNNTGIKFHLYFPTPLYRKLERAADHLFGICRVEINRALKRLEVAKQEGKLGEYLQAPNLLYSMLTHPKMTIDYVERSLMDLFVGGVESTSNTLTFLWFELAKNPEKQQKLYEEITSACGDDGVTKEALAKMSYLKACVREIMRLYRPTVVQFRRLENEAVIGGYRIPPQIDVVVDAEGIGMDPRFFKDPEEFLPERFVRGDTSLSAEYKNTNPFALLPFGFGVRSCVGQRFAETEIYVLTAKIFSGLEAVLPPDSSRTIDYVYRGFAVPTRPVQILLKPRKSASP</sequence>
<dbReference type="RefSeq" id="XP_022341526.1">
    <property type="nucleotide sequence ID" value="XM_022485818.1"/>
</dbReference>
<keyword evidence="5 9" id="KW-0560">Oxidoreductase</keyword>
<dbReference type="KEGG" id="cvn:111135598"/>
<dbReference type="RefSeq" id="XP_022341525.1">
    <property type="nucleotide sequence ID" value="XM_022485817.1"/>
</dbReference>
<keyword evidence="3 8" id="KW-0349">Heme</keyword>
<keyword evidence="4 8" id="KW-0479">Metal-binding</keyword>
<dbReference type="CDD" id="cd11054">
    <property type="entry name" value="CYP24A1-like"/>
    <property type="match status" value="1"/>
</dbReference>
<dbReference type="InterPro" id="IPR050479">
    <property type="entry name" value="CYP11_CYP27_families"/>
</dbReference>
<dbReference type="OrthoDB" id="3945418at2759"/>
<evidence type="ECO:0000256" key="6">
    <source>
        <dbReference type="ARBA" id="ARBA00023004"/>
    </source>
</evidence>
<evidence type="ECO:0000256" key="5">
    <source>
        <dbReference type="ARBA" id="ARBA00023002"/>
    </source>
</evidence>
<feature type="binding site" description="axial binding residue" evidence="8">
    <location>
        <position position="457"/>
    </location>
    <ligand>
        <name>heme</name>
        <dbReference type="ChEBI" id="CHEBI:30413"/>
    </ligand>
    <ligandPart>
        <name>Fe</name>
        <dbReference type="ChEBI" id="CHEBI:18248"/>
    </ligandPart>
</feature>
<accession>A0A8B8ENM4</accession>
<evidence type="ECO:0000256" key="1">
    <source>
        <dbReference type="ARBA" id="ARBA00001971"/>
    </source>
</evidence>
<evidence type="ECO:0000313" key="13">
    <source>
        <dbReference type="RefSeq" id="XP_022341527.1"/>
    </source>
</evidence>
<dbReference type="PRINTS" id="PR00385">
    <property type="entry name" value="P450"/>
</dbReference>
<dbReference type="GO" id="GO:0004497">
    <property type="term" value="F:monooxygenase activity"/>
    <property type="evidence" value="ECO:0007669"/>
    <property type="project" value="UniProtKB-KW"/>
</dbReference>
<keyword evidence="6 8" id="KW-0408">Iron</keyword>
<evidence type="ECO:0000256" key="4">
    <source>
        <dbReference type="ARBA" id="ARBA00022723"/>
    </source>
</evidence>
<evidence type="ECO:0000313" key="10">
    <source>
        <dbReference type="Proteomes" id="UP000694844"/>
    </source>
</evidence>
<proteinExistence type="inferred from homology"/>
<gene>
    <name evidence="11 12 13" type="primary">LOC111135598</name>
</gene>
<dbReference type="Proteomes" id="UP000694844">
    <property type="component" value="Chromosome 5"/>
</dbReference>
<evidence type="ECO:0000256" key="9">
    <source>
        <dbReference type="RuleBase" id="RU000461"/>
    </source>
</evidence>
<dbReference type="PRINTS" id="PR00463">
    <property type="entry name" value="EP450I"/>
</dbReference>
<keyword evidence="10" id="KW-1185">Reference proteome</keyword>
<dbReference type="InterPro" id="IPR002401">
    <property type="entry name" value="Cyt_P450_E_grp-I"/>
</dbReference>
<reference evidence="11 12" key="1">
    <citation type="submission" date="2025-04" db="UniProtKB">
        <authorList>
            <consortium name="RefSeq"/>
        </authorList>
    </citation>
    <scope>IDENTIFICATION</scope>
    <source>
        <tissue evidence="11 12">Whole sample</tissue>
    </source>
</reference>
<dbReference type="GeneID" id="111135598"/>
<evidence type="ECO:0000313" key="12">
    <source>
        <dbReference type="RefSeq" id="XP_022341526.1"/>
    </source>
</evidence>
<dbReference type="Pfam" id="PF00067">
    <property type="entry name" value="p450"/>
    <property type="match status" value="1"/>
</dbReference>
<dbReference type="SUPFAM" id="SSF48264">
    <property type="entry name" value="Cytochrome P450"/>
    <property type="match status" value="1"/>
</dbReference>
<dbReference type="RefSeq" id="XP_022341527.1">
    <property type="nucleotide sequence ID" value="XM_022485819.1"/>
</dbReference>
<evidence type="ECO:0000256" key="7">
    <source>
        <dbReference type="ARBA" id="ARBA00023033"/>
    </source>
</evidence>